<keyword evidence="4" id="KW-1185">Reference proteome</keyword>
<reference evidence="2 4" key="1">
    <citation type="journal article" date="2014" name="BMC Genomics">
        <title>Genome sequence of Anopheles sinensis provides insight into genetics basis of mosquito competence for malaria parasites.</title>
        <authorList>
            <person name="Zhou D."/>
            <person name="Zhang D."/>
            <person name="Ding G."/>
            <person name="Shi L."/>
            <person name="Hou Q."/>
            <person name="Ye Y."/>
            <person name="Xu Y."/>
            <person name="Zhou H."/>
            <person name="Xiong C."/>
            <person name="Li S."/>
            <person name="Yu J."/>
            <person name="Hong S."/>
            <person name="Yu X."/>
            <person name="Zou P."/>
            <person name="Chen C."/>
            <person name="Chang X."/>
            <person name="Wang W."/>
            <person name="Lv Y."/>
            <person name="Sun Y."/>
            <person name="Ma L."/>
            <person name="Shen B."/>
            <person name="Zhu C."/>
        </authorList>
    </citation>
    <scope>NUCLEOTIDE SEQUENCE [LARGE SCALE GENOMIC DNA]</scope>
</reference>
<evidence type="ECO:0000313" key="4">
    <source>
        <dbReference type="Proteomes" id="UP000030765"/>
    </source>
</evidence>
<protein>
    <submittedName>
        <fullName evidence="2 3">Penicillin-binding protein 1C</fullName>
    </submittedName>
</protein>
<reference evidence="3" key="2">
    <citation type="submission" date="2020-05" db="UniProtKB">
        <authorList>
            <consortium name="EnsemblMetazoa"/>
        </authorList>
    </citation>
    <scope>IDENTIFICATION</scope>
</reference>
<proteinExistence type="predicted"/>
<evidence type="ECO:0000313" key="2">
    <source>
        <dbReference type="EMBL" id="KFB48059.1"/>
    </source>
</evidence>
<gene>
    <name evidence="2" type="ORF">ZHAS_00016182</name>
</gene>
<dbReference type="EMBL" id="KE525337">
    <property type="protein sequence ID" value="KFB48059.1"/>
    <property type="molecule type" value="Genomic_DNA"/>
</dbReference>
<feature type="region of interest" description="Disordered" evidence="1">
    <location>
        <begin position="1"/>
        <end position="22"/>
    </location>
</feature>
<evidence type="ECO:0000313" key="3">
    <source>
        <dbReference type="EnsemblMetazoa" id="ASIC016182-PA"/>
    </source>
</evidence>
<organism evidence="2">
    <name type="scientific">Anopheles sinensis</name>
    <name type="common">Mosquito</name>
    <dbReference type="NCBI Taxonomy" id="74873"/>
    <lineage>
        <taxon>Eukaryota</taxon>
        <taxon>Metazoa</taxon>
        <taxon>Ecdysozoa</taxon>
        <taxon>Arthropoda</taxon>
        <taxon>Hexapoda</taxon>
        <taxon>Insecta</taxon>
        <taxon>Pterygota</taxon>
        <taxon>Neoptera</taxon>
        <taxon>Endopterygota</taxon>
        <taxon>Diptera</taxon>
        <taxon>Nematocera</taxon>
        <taxon>Culicoidea</taxon>
        <taxon>Culicidae</taxon>
        <taxon>Anophelinae</taxon>
        <taxon>Anopheles</taxon>
    </lineage>
</organism>
<dbReference type="EMBL" id="ATLV01022890">
    <property type="status" value="NOT_ANNOTATED_CDS"/>
    <property type="molecule type" value="Genomic_DNA"/>
</dbReference>
<accession>A0A084WCW5</accession>
<sequence>MAGERFVKRIHHGDDQPPDKLDNRIIETYRNNPGRSRRTTEFGGRRDNDIKQLLTLNINFPSLFASFRYGPGRGSSKKRQPSSKPPILRLSSAVHLQLSPGGVGWVQN</sequence>
<feature type="compositionally biased region" description="Basic and acidic residues" evidence="1">
    <location>
        <begin position="12"/>
        <end position="22"/>
    </location>
</feature>
<name>A0A084WCW5_ANOSI</name>
<dbReference type="VEuPathDB" id="VectorBase:ASIC016182"/>
<dbReference type="EnsemblMetazoa" id="ASIC016182-RA">
    <property type="protein sequence ID" value="ASIC016182-PA"/>
    <property type="gene ID" value="ASIC016182"/>
</dbReference>
<dbReference type="AlphaFoldDB" id="A0A084WCW5"/>
<dbReference type="Proteomes" id="UP000030765">
    <property type="component" value="Unassembled WGS sequence"/>
</dbReference>
<evidence type="ECO:0000256" key="1">
    <source>
        <dbReference type="SAM" id="MobiDB-lite"/>
    </source>
</evidence>